<name>K1QPG4_MAGGI</name>
<evidence type="ECO:0000256" key="7">
    <source>
        <dbReference type="PIRSR" id="PIRSR602401-1"/>
    </source>
</evidence>
<keyword evidence="5 7" id="KW-0408">Iron</keyword>
<evidence type="ECO:0000256" key="5">
    <source>
        <dbReference type="ARBA" id="ARBA00023004"/>
    </source>
</evidence>
<dbReference type="PRINTS" id="PR00463">
    <property type="entry name" value="EP450I"/>
</dbReference>
<dbReference type="GO" id="GO:0005506">
    <property type="term" value="F:iron ion binding"/>
    <property type="evidence" value="ECO:0007669"/>
    <property type="project" value="InterPro"/>
</dbReference>
<dbReference type="GO" id="GO:0042446">
    <property type="term" value="P:hormone biosynthetic process"/>
    <property type="evidence" value="ECO:0007669"/>
    <property type="project" value="TreeGrafter"/>
</dbReference>
<dbReference type="PANTHER" id="PTHR24289:SF1">
    <property type="entry name" value="STEROID 17-ALPHA-HYDROXYLASE_17,20 LYASE"/>
    <property type="match status" value="1"/>
</dbReference>
<keyword evidence="3 7" id="KW-0479">Metal-binding</keyword>
<dbReference type="InParanoid" id="K1QPG4"/>
<organism evidence="9">
    <name type="scientific">Magallana gigas</name>
    <name type="common">Pacific oyster</name>
    <name type="synonym">Crassostrea gigas</name>
    <dbReference type="NCBI Taxonomy" id="29159"/>
    <lineage>
        <taxon>Eukaryota</taxon>
        <taxon>Metazoa</taxon>
        <taxon>Spiralia</taxon>
        <taxon>Lophotrochozoa</taxon>
        <taxon>Mollusca</taxon>
        <taxon>Bivalvia</taxon>
        <taxon>Autobranchia</taxon>
        <taxon>Pteriomorphia</taxon>
        <taxon>Ostreida</taxon>
        <taxon>Ostreoidea</taxon>
        <taxon>Ostreidae</taxon>
        <taxon>Magallana</taxon>
    </lineage>
</organism>
<evidence type="ECO:0000256" key="4">
    <source>
        <dbReference type="ARBA" id="ARBA00023002"/>
    </source>
</evidence>
<dbReference type="AlphaFoldDB" id="K1QPG4"/>
<keyword evidence="4 8" id="KW-0560">Oxidoreductase</keyword>
<protein>
    <submittedName>
        <fullName evidence="9">Cytochrome P450 2U1</fullName>
    </submittedName>
</protein>
<dbReference type="PANTHER" id="PTHR24289">
    <property type="entry name" value="STEROID 17-ALPHA-HYDROXYLASE/17,20 LYASE"/>
    <property type="match status" value="1"/>
</dbReference>
<accession>K1QPG4</accession>
<feature type="binding site" description="axial binding residue" evidence="7">
    <location>
        <position position="588"/>
    </location>
    <ligand>
        <name>heme</name>
        <dbReference type="ChEBI" id="CHEBI:30413"/>
    </ligand>
    <ligandPart>
        <name>Fe</name>
        <dbReference type="ChEBI" id="CHEBI:18248"/>
    </ligandPart>
</feature>
<dbReference type="GO" id="GO:0020037">
    <property type="term" value="F:heme binding"/>
    <property type="evidence" value="ECO:0007669"/>
    <property type="project" value="InterPro"/>
</dbReference>
<evidence type="ECO:0000256" key="8">
    <source>
        <dbReference type="RuleBase" id="RU000461"/>
    </source>
</evidence>
<evidence type="ECO:0000256" key="2">
    <source>
        <dbReference type="ARBA" id="ARBA00022617"/>
    </source>
</evidence>
<dbReference type="InterPro" id="IPR002401">
    <property type="entry name" value="Cyt_P450_E_grp-I"/>
</dbReference>
<dbReference type="SUPFAM" id="SSF48264">
    <property type="entry name" value="Cytochrome P450"/>
    <property type="match status" value="2"/>
</dbReference>
<dbReference type="InterPro" id="IPR036396">
    <property type="entry name" value="Cyt_P450_sf"/>
</dbReference>
<evidence type="ECO:0000256" key="3">
    <source>
        <dbReference type="ARBA" id="ARBA00022723"/>
    </source>
</evidence>
<dbReference type="InterPro" id="IPR001128">
    <property type="entry name" value="Cyt_P450"/>
</dbReference>
<evidence type="ECO:0000256" key="6">
    <source>
        <dbReference type="ARBA" id="ARBA00023033"/>
    </source>
</evidence>
<dbReference type="HOGENOM" id="CLU_001570_22_0_1"/>
<keyword evidence="2 7" id="KW-0349">Heme</keyword>
<dbReference type="Pfam" id="PF00067">
    <property type="entry name" value="p450"/>
    <property type="match status" value="2"/>
</dbReference>
<dbReference type="GO" id="GO:0042448">
    <property type="term" value="P:progesterone metabolic process"/>
    <property type="evidence" value="ECO:0007669"/>
    <property type="project" value="TreeGrafter"/>
</dbReference>
<comment type="cofactor">
    <cofactor evidence="7">
        <name>heme</name>
        <dbReference type="ChEBI" id="CHEBI:30413"/>
    </cofactor>
</comment>
<gene>
    <name evidence="9" type="ORF">CGI_10026632</name>
</gene>
<proteinExistence type="inferred from homology"/>
<evidence type="ECO:0000256" key="1">
    <source>
        <dbReference type="ARBA" id="ARBA00010617"/>
    </source>
</evidence>
<comment type="similarity">
    <text evidence="1 8">Belongs to the cytochrome P450 family.</text>
</comment>
<dbReference type="PROSITE" id="PS00086">
    <property type="entry name" value="CYTOCHROME_P450"/>
    <property type="match status" value="2"/>
</dbReference>
<evidence type="ECO:0000313" key="9">
    <source>
        <dbReference type="EMBL" id="EKC38827.1"/>
    </source>
</evidence>
<dbReference type="InterPro" id="IPR017972">
    <property type="entry name" value="Cyt_P450_CS"/>
</dbReference>
<reference evidence="9" key="1">
    <citation type="journal article" date="2012" name="Nature">
        <title>The oyster genome reveals stress adaptation and complexity of shell formation.</title>
        <authorList>
            <person name="Zhang G."/>
            <person name="Fang X."/>
            <person name="Guo X."/>
            <person name="Li L."/>
            <person name="Luo R."/>
            <person name="Xu F."/>
            <person name="Yang P."/>
            <person name="Zhang L."/>
            <person name="Wang X."/>
            <person name="Qi H."/>
            <person name="Xiong Z."/>
            <person name="Que H."/>
            <person name="Xie Y."/>
            <person name="Holland P.W."/>
            <person name="Paps J."/>
            <person name="Zhu Y."/>
            <person name="Wu F."/>
            <person name="Chen Y."/>
            <person name="Wang J."/>
            <person name="Peng C."/>
            <person name="Meng J."/>
            <person name="Yang L."/>
            <person name="Liu J."/>
            <person name="Wen B."/>
            <person name="Zhang N."/>
            <person name="Huang Z."/>
            <person name="Zhu Q."/>
            <person name="Feng Y."/>
            <person name="Mount A."/>
            <person name="Hedgecock D."/>
            <person name="Xu Z."/>
            <person name="Liu Y."/>
            <person name="Domazet-Loso T."/>
            <person name="Du Y."/>
            <person name="Sun X."/>
            <person name="Zhang S."/>
            <person name="Liu B."/>
            <person name="Cheng P."/>
            <person name="Jiang X."/>
            <person name="Li J."/>
            <person name="Fan D."/>
            <person name="Wang W."/>
            <person name="Fu W."/>
            <person name="Wang T."/>
            <person name="Wang B."/>
            <person name="Zhang J."/>
            <person name="Peng Z."/>
            <person name="Li Y."/>
            <person name="Li N."/>
            <person name="Wang J."/>
            <person name="Chen M."/>
            <person name="He Y."/>
            <person name="Tan F."/>
            <person name="Song X."/>
            <person name="Zheng Q."/>
            <person name="Huang R."/>
            <person name="Yang H."/>
            <person name="Du X."/>
            <person name="Chen L."/>
            <person name="Yang M."/>
            <person name="Gaffney P.M."/>
            <person name="Wang S."/>
            <person name="Luo L."/>
            <person name="She Z."/>
            <person name="Ming Y."/>
            <person name="Huang W."/>
            <person name="Zhang S."/>
            <person name="Huang B."/>
            <person name="Zhang Y."/>
            <person name="Qu T."/>
            <person name="Ni P."/>
            <person name="Miao G."/>
            <person name="Wang J."/>
            <person name="Wang Q."/>
            <person name="Steinberg C.E."/>
            <person name="Wang H."/>
            <person name="Li N."/>
            <person name="Qian L."/>
            <person name="Zhang G."/>
            <person name="Li Y."/>
            <person name="Yang H."/>
            <person name="Liu X."/>
            <person name="Wang J."/>
            <person name="Yin Y."/>
            <person name="Wang J."/>
        </authorList>
    </citation>
    <scope>NUCLEOTIDE SEQUENCE [LARGE SCALE GENOMIC DNA]</scope>
    <source>
        <strain evidence="9">05x7-T-G4-1.051#20</strain>
    </source>
</reference>
<dbReference type="EMBL" id="JH816764">
    <property type="protein sequence ID" value="EKC38827.1"/>
    <property type="molecule type" value="Genomic_DNA"/>
</dbReference>
<dbReference type="Gene3D" id="1.10.630.10">
    <property type="entry name" value="Cytochrome P450"/>
    <property type="match status" value="2"/>
</dbReference>
<keyword evidence="6 8" id="KW-0503">Monooxygenase</keyword>
<dbReference type="GO" id="GO:0004508">
    <property type="term" value="F:steroid 17-alpha-monooxygenase activity"/>
    <property type="evidence" value="ECO:0007669"/>
    <property type="project" value="TreeGrafter"/>
</dbReference>
<dbReference type="PRINTS" id="PR00385">
    <property type="entry name" value="P450"/>
</dbReference>
<sequence>MSMIQLLAKKPELQISLQREVDNVIGSDREPSLADRRSCHLTEAFIIESMRYISLVPLAVFHAASEDVTISGYTIKKNTIIIPNIWTIHHSEKEFDDPFLFKPERVLAFGIGKRSCIGEVFARSRMFLFIATLMQLATVIEPDGKSLPDLVPTEMLQKSFLQPQPFEKLVNSNKNVPPGPKGWLFIGMLFEFDLPTLYLKLNNWTAKYGEIFQFELLGKKFVSLNSSEVLREAFNQEPNATITAARSPTFYGKYILDNYSDIAFASPNQDWTRRRKLGHQVLRAYGEGLSCVESQIKRNLVSVKEYLRSNENKNLDPSEIVEEFVLNTVEILTIGRSFGRNGKLQKILHRLDDLVNLVANPGYDALYGIMPFLRHFPFQMTKNINELHRTKQQMMEHLETLLKDDTTEKGIYHTLKEVMEERDDDGKQWFTQENASTLLMNFVAAAYLTTRGTIMSMIQILAKRPELQKSLQREVDNVIGSDREPRLADRRSCHLTEAFIIESLRYISHVPLLILHAASQDTTINGYTIDKNTIIVPNVWTIHHSEKEFDDPFIFKPERFLDDKGQLLPSNDPVRKRVFAFGSGKRNCLGEVFARSRIFLFISTLMQLATVIDPDGKSLPDLLPKNMIPGIVLQPQPFEVRFILRSK</sequence>